<name>A0ABN2P5B2_9MICC</name>
<evidence type="ECO:0000313" key="1">
    <source>
        <dbReference type="EMBL" id="GAA1912806.1"/>
    </source>
</evidence>
<dbReference type="Proteomes" id="UP001500784">
    <property type="component" value="Unassembled WGS sequence"/>
</dbReference>
<comment type="caution">
    <text evidence="1">The sequence shown here is derived from an EMBL/GenBank/DDBJ whole genome shotgun (WGS) entry which is preliminary data.</text>
</comment>
<sequence>MELLAFIYAAVVWASRSKIAPHITLLHRFSPFRLDGNSESFLITVADPHRNGLRTKAGNWYHAALLDEFEFEAGYATPLKLPAEASDAEGITDVKRFFMRVRELNQDATTNWKEEYTDEEWGEIFAFAGTTNA</sequence>
<gene>
    <name evidence="1" type="ORF">GCM10009688_17220</name>
</gene>
<keyword evidence="2" id="KW-1185">Reference proteome</keyword>
<proteinExistence type="predicted"/>
<protein>
    <submittedName>
        <fullName evidence="1">Uncharacterized protein</fullName>
    </submittedName>
</protein>
<dbReference type="EMBL" id="BAAALV010000002">
    <property type="protein sequence ID" value="GAA1912806.1"/>
    <property type="molecule type" value="Genomic_DNA"/>
</dbReference>
<reference evidence="1 2" key="1">
    <citation type="journal article" date="2019" name="Int. J. Syst. Evol. Microbiol.">
        <title>The Global Catalogue of Microorganisms (GCM) 10K type strain sequencing project: providing services to taxonomists for standard genome sequencing and annotation.</title>
        <authorList>
            <consortium name="The Broad Institute Genomics Platform"/>
            <consortium name="The Broad Institute Genome Sequencing Center for Infectious Disease"/>
            <person name="Wu L."/>
            <person name="Ma J."/>
        </authorList>
    </citation>
    <scope>NUCLEOTIDE SEQUENCE [LARGE SCALE GENOMIC DNA]</scope>
    <source>
        <strain evidence="1 2">JCM 13316</strain>
    </source>
</reference>
<organism evidence="1 2">
    <name type="scientific">Arthrobacter gandavensis</name>
    <dbReference type="NCBI Taxonomy" id="169960"/>
    <lineage>
        <taxon>Bacteria</taxon>
        <taxon>Bacillati</taxon>
        <taxon>Actinomycetota</taxon>
        <taxon>Actinomycetes</taxon>
        <taxon>Micrococcales</taxon>
        <taxon>Micrococcaceae</taxon>
        <taxon>Arthrobacter</taxon>
    </lineage>
</organism>
<evidence type="ECO:0000313" key="2">
    <source>
        <dbReference type="Proteomes" id="UP001500784"/>
    </source>
</evidence>
<accession>A0ABN2P5B2</accession>